<dbReference type="Gene3D" id="2.40.50.100">
    <property type="match status" value="1"/>
</dbReference>
<dbReference type="EMBL" id="CP058649">
    <property type="protein sequence ID" value="QUI21229.1"/>
    <property type="molecule type" value="Genomic_DNA"/>
</dbReference>
<reference evidence="5" key="1">
    <citation type="submission" date="2020-07" db="EMBL/GenBank/DDBJ databases">
        <title>Vallitalea pronyensis genome.</title>
        <authorList>
            <person name="Postec A."/>
        </authorList>
    </citation>
    <scope>NUCLEOTIDE SEQUENCE</scope>
    <source>
        <strain evidence="5">FatNI3</strain>
    </source>
</reference>
<keyword evidence="6" id="KW-1185">Reference proteome</keyword>
<evidence type="ECO:0000313" key="5">
    <source>
        <dbReference type="EMBL" id="QUI21229.1"/>
    </source>
</evidence>
<keyword evidence="2" id="KW-0175">Coiled coil</keyword>
<evidence type="ECO:0000256" key="1">
    <source>
        <dbReference type="ARBA" id="ARBA00004196"/>
    </source>
</evidence>
<keyword evidence="3" id="KW-1133">Transmembrane helix</keyword>
<dbReference type="GO" id="GO:0030313">
    <property type="term" value="C:cell envelope"/>
    <property type="evidence" value="ECO:0007669"/>
    <property type="project" value="UniProtKB-SubCell"/>
</dbReference>
<evidence type="ECO:0000256" key="3">
    <source>
        <dbReference type="SAM" id="Phobius"/>
    </source>
</evidence>
<feature type="transmembrane region" description="Helical" evidence="3">
    <location>
        <begin position="16"/>
        <end position="37"/>
    </location>
</feature>
<keyword evidence="3" id="KW-0472">Membrane</keyword>
<keyword evidence="3" id="KW-0812">Transmembrane</keyword>
<dbReference type="Pfam" id="PF00364">
    <property type="entry name" value="Biotin_lipoyl"/>
    <property type="match status" value="1"/>
</dbReference>
<proteinExistence type="predicted"/>
<feature type="domain" description="Lipoyl-binding" evidence="4">
    <location>
        <begin position="79"/>
        <end position="135"/>
    </location>
</feature>
<organism evidence="5 6">
    <name type="scientific">Vallitalea pronyensis</name>
    <dbReference type="NCBI Taxonomy" id="1348613"/>
    <lineage>
        <taxon>Bacteria</taxon>
        <taxon>Bacillati</taxon>
        <taxon>Bacillota</taxon>
        <taxon>Clostridia</taxon>
        <taxon>Lachnospirales</taxon>
        <taxon>Vallitaleaceae</taxon>
        <taxon>Vallitalea</taxon>
    </lineage>
</organism>
<dbReference type="Proteomes" id="UP000683246">
    <property type="component" value="Chromosome"/>
</dbReference>
<dbReference type="InterPro" id="IPR050465">
    <property type="entry name" value="UPF0194_transport"/>
</dbReference>
<accession>A0A8J8MGL9</accession>
<protein>
    <submittedName>
        <fullName evidence="5">HlyD family efflux transporter periplasmic adaptor subunit</fullName>
    </submittedName>
</protein>
<name>A0A8J8MGL9_9FIRM</name>
<dbReference type="RefSeq" id="WP_212696694.1">
    <property type="nucleotide sequence ID" value="NZ_CP058649.1"/>
</dbReference>
<dbReference type="InterPro" id="IPR000089">
    <property type="entry name" value="Biotin_lipoyl"/>
</dbReference>
<comment type="subcellular location">
    <subcellularLocation>
        <location evidence="1">Cell envelope</location>
    </subcellularLocation>
</comment>
<dbReference type="Gene3D" id="2.40.420.20">
    <property type="match status" value="1"/>
</dbReference>
<dbReference type="SUPFAM" id="SSF51230">
    <property type="entry name" value="Single hybrid motif"/>
    <property type="match status" value="1"/>
</dbReference>
<evidence type="ECO:0000259" key="4">
    <source>
        <dbReference type="Pfam" id="PF00364"/>
    </source>
</evidence>
<dbReference type="AlphaFoldDB" id="A0A8J8MGL9"/>
<dbReference type="KEGG" id="vpy:HZI73_02550"/>
<evidence type="ECO:0000256" key="2">
    <source>
        <dbReference type="ARBA" id="ARBA00023054"/>
    </source>
</evidence>
<gene>
    <name evidence="5" type="ORF">HZI73_02550</name>
</gene>
<dbReference type="PANTHER" id="PTHR32347:SF14">
    <property type="entry name" value="EFFLUX SYSTEM COMPONENT YKNX-RELATED"/>
    <property type="match status" value="1"/>
</dbReference>
<evidence type="ECO:0000313" key="6">
    <source>
        <dbReference type="Proteomes" id="UP000683246"/>
    </source>
</evidence>
<sequence length="298" mass="33565">MKNTNQHKKKKNVRKGIIGLLVVVTAISIMLILPNYLRNNRDNAYNTEVIEKRDIVNYYQFSGIVESKNRQHVIAKEMMQITEILVEEGDVVKKDDVIFKASRDVEIKADIDGEISKIYVDENAQVLGGTKLMDIVDYDNLQVTIKVDEYYISSIEEEQEVDVYIDSLGKNIKGVIAAISREAKNVNGVSYFTADIDLEKDSEIRVGMNAESKMLNEMAEDVLTLSMEALQFNDENEPYVLIKEDKGLPVERKIDIGINDGLFVEIVNGISLDDTVMVPKKTTDDGGSFRGPFGREQG</sequence>
<dbReference type="PANTHER" id="PTHR32347">
    <property type="entry name" value="EFFLUX SYSTEM COMPONENT YKNX-RELATED"/>
    <property type="match status" value="1"/>
</dbReference>
<dbReference type="InterPro" id="IPR011053">
    <property type="entry name" value="Single_hybrid_motif"/>
</dbReference>
<dbReference type="Gene3D" id="2.40.30.170">
    <property type="match status" value="1"/>
</dbReference>